<evidence type="ECO:0000313" key="3">
    <source>
        <dbReference type="Proteomes" id="UP000062317"/>
    </source>
</evidence>
<keyword evidence="3" id="KW-1185">Reference proteome</keyword>
<keyword evidence="1" id="KW-0175">Coiled coil</keyword>
<dbReference type="EMBL" id="LPEQ01000113">
    <property type="protein sequence ID" value="KVV40810.1"/>
    <property type="molecule type" value="Genomic_DNA"/>
</dbReference>
<sequence>MVFKLMAEARRAGKRLSDVVEYAWAYLCHASRPIRYLRKLFQSSTDFGYLVTAQRGKAAAEQRAREAELEAKQHARRSAGRTFYAPDGSRRYDVAPDASGITVTVAAEGVPRGMGAGWEIAFAEACSTGRAIAATPTSVAAYDAIARQRSAVPAPQRLAVAMGPRELTAVAGDHLNSMMAALRAGRRLL</sequence>
<name>A0A105V3Q5_9BURK</name>
<accession>A0A105V3Q5</accession>
<reference evidence="2 3" key="1">
    <citation type="submission" date="2015-11" db="EMBL/GenBank/DDBJ databases">
        <title>Expanding the genomic diversity of Burkholderia species for the development of highly accurate diagnostics.</title>
        <authorList>
            <person name="Sahl J."/>
            <person name="Keim P."/>
            <person name="Wagner D."/>
        </authorList>
    </citation>
    <scope>NUCLEOTIDE SEQUENCE [LARGE SCALE GENOMIC DNA]</scope>
    <source>
        <strain evidence="2 3">MSMB1301WGS</strain>
    </source>
</reference>
<feature type="coiled-coil region" evidence="1">
    <location>
        <begin position="50"/>
        <end position="77"/>
    </location>
</feature>
<comment type="caution">
    <text evidence="2">The sequence shown here is derived from an EMBL/GenBank/DDBJ whole genome shotgun (WGS) entry which is preliminary data.</text>
</comment>
<evidence type="ECO:0000313" key="2">
    <source>
        <dbReference type="EMBL" id="KVV40810.1"/>
    </source>
</evidence>
<protein>
    <submittedName>
        <fullName evidence="2">Uncharacterized protein</fullName>
    </submittedName>
</protein>
<proteinExistence type="predicted"/>
<dbReference type="AlphaFoldDB" id="A0A105V3Q5"/>
<organism evidence="2 3">
    <name type="scientific">Burkholderia territorii</name>
    <dbReference type="NCBI Taxonomy" id="1503055"/>
    <lineage>
        <taxon>Bacteria</taxon>
        <taxon>Pseudomonadati</taxon>
        <taxon>Pseudomonadota</taxon>
        <taxon>Betaproteobacteria</taxon>
        <taxon>Burkholderiales</taxon>
        <taxon>Burkholderiaceae</taxon>
        <taxon>Burkholderia</taxon>
        <taxon>Burkholderia cepacia complex</taxon>
    </lineage>
</organism>
<gene>
    <name evidence="2" type="ORF">WT27_12830</name>
</gene>
<evidence type="ECO:0000256" key="1">
    <source>
        <dbReference type="SAM" id="Coils"/>
    </source>
</evidence>
<dbReference type="Proteomes" id="UP000062317">
    <property type="component" value="Unassembled WGS sequence"/>
</dbReference>